<name>A0ABQ2A5X3_9BACL</name>
<dbReference type="PANTHER" id="PTHR43308">
    <property type="entry name" value="OUTER MEMBRANE PROTEIN ALPHA-RELATED"/>
    <property type="match status" value="1"/>
</dbReference>
<evidence type="ECO:0000256" key="2">
    <source>
        <dbReference type="SAM" id="MobiDB-lite"/>
    </source>
</evidence>
<feature type="region of interest" description="Disordered" evidence="2">
    <location>
        <begin position="431"/>
        <end position="454"/>
    </location>
</feature>
<feature type="domain" description="SLH" evidence="4">
    <location>
        <begin position="157"/>
        <end position="217"/>
    </location>
</feature>
<feature type="chain" id="PRO_5046101000" description="SLH domain-containing protein" evidence="3">
    <location>
        <begin position="34"/>
        <end position="1531"/>
    </location>
</feature>
<sequence>MTNKKIGLRIASTGLAAALLSSGTLTGLGSAEAASSAASDVKGHWAESRIAQWTELGWIRGYADGTFRPDASITRAEFAALANRAFGLKGYAPTAFSDVKASSWASKEVSAAVAAGYASGASDGTFRPNEPITRQEAALMVVRLLKLTPDADAANAFADAASIPTWSKGAIGAAVESGIISGYSDRTYRPLKTASRSEAIAMLQNAIDKGSITYDRAGTYGPQKGLAVAAGGVAITIPNVVLQNTVVKGNLLLDKGIGEGDAELRNVTVLGKTEVRGGGANSIHIVDSGVSDLIVNKQSGAVRTVAEGEADIGSTVVQGPAILEEEGNRAAGFHDVELSENIPAGSNVSLSGGFDNLEVNSSGTSLNIPSGSVSSIVVSESAAGLTLNLAEGVTVQSLELNAPVTVTGQGIISSVRMSDSARAGSTFARAPLSGATAPTTTLTNPADSSPNTPVVRPPTNAELANAVSVRIGILPDLAALKLSDETAVKQVVASYENLTAEQKALLSDADRTKLQQIADRISELKAEHAADLAAAEAVRAEIAGLPSATALTLNDEAAVEAALAAFDALTPTRKQLVSAEALALLANAKVKIDELKTRLAADIAAAGEVATLIAALPSAAVLDLTNETAVAEAKAAYEALTPAQRGHVAAADLATLNDAVAKIADLNAKLAADIAAANEVAVQIAALPAAALLTLNDEAEVNAVKTAYEALTPEQQEHVSTQDVATLTDAVDKIEALNVQLAADIAAAGVVATKISALPQAALLTLADEAEVDAAKAAYDALTPAEQSHVQTEDLATLNAAVTKIADLNAKLTADIAAADAVAAKITALPATLLLTLDDEAGVQAAETAYEALTAEQKDHVKAKDVSTLNDAIAKIAELNAKLLADIAAANAVAAKITALPSALLLTLSNEAAVVEAKTAYEALTVDQRIHVKAEDKATLEAAVAKIAELKAKLAADIEAAGAVTSKIAELPETLLLTLDHETAVADVQAAYDALTADQKGHVEAADVDALNSAVAKIAELKAKLAADIEAADEVARKITALPSAAALTLNDQASVAAAKSAYEALTPEQKQHVGTPTLNLLNAAVSKIEALQADVQAAANVDTLIQALPATAALTLQNEDAVGTAQAAYDALTPTRKSLVKAQNLTKLEAAVAKIADLNAQLALDKEAANQVTAKITALPIVSSLTLGDQAAVQAANTEFDQLTSAQKAWVSQDDQTRLTQSVNRIRELIADQAAADSVTAKIAALPEATSVTLSNEAAVQEAQTAYSALTLAQQSLISTANYAKLTDAVARIASLKTPYTLRSKDITNFDYKNVPAVQAQLKSKILTSSDFSANPVKFTISDGVNVVPVDLWWNIPQNDGFTVGQVVGSAIDSSIQDYFYKIGGSDGIMNRTMWAADWSAGNTFVLGSYQNGSASKLILGGNWQALFDTGSSLGTDGDARSRSFTVSNGLKTTTISLNKIFIDPDGAGSLDALDDMVSYINQRFASASLTDAKAVRVGQAFEIQLPKTYSGLTIAGTNKSEFFTEFQGK</sequence>
<dbReference type="RefSeq" id="WP_172246619.1">
    <property type="nucleotide sequence ID" value="NZ_BMDD01000006.1"/>
</dbReference>
<keyword evidence="6" id="KW-1185">Reference proteome</keyword>
<feature type="domain" description="SLH" evidence="4">
    <location>
        <begin position="92"/>
        <end position="155"/>
    </location>
</feature>
<gene>
    <name evidence="5" type="ORF">GCM10007362_44740</name>
</gene>
<accession>A0ABQ2A5X3</accession>
<dbReference type="Proteomes" id="UP000605427">
    <property type="component" value="Unassembled WGS sequence"/>
</dbReference>
<protein>
    <recommendedName>
        <fullName evidence="4">SLH domain-containing protein</fullName>
    </recommendedName>
</protein>
<evidence type="ECO:0000256" key="3">
    <source>
        <dbReference type="SAM" id="SignalP"/>
    </source>
</evidence>
<keyword evidence="3" id="KW-0732">Signal</keyword>
<reference evidence="6" key="1">
    <citation type="journal article" date="2019" name="Int. J. Syst. Evol. Microbiol.">
        <title>The Global Catalogue of Microorganisms (GCM) 10K type strain sequencing project: providing services to taxonomists for standard genome sequencing and annotation.</title>
        <authorList>
            <consortium name="The Broad Institute Genomics Platform"/>
            <consortium name="The Broad Institute Genome Sequencing Center for Infectious Disease"/>
            <person name="Wu L."/>
            <person name="Ma J."/>
        </authorList>
    </citation>
    <scope>NUCLEOTIDE SEQUENCE [LARGE SCALE GENOMIC DNA]</scope>
    <source>
        <strain evidence="6">CCM 8702</strain>
    </source>
</reference>
<comment type="caution">
    <text evidence="5">The sequence shown here is derived from an EMBL/GenBank/DDBJ whole genome shotgun (WGS) entry which is preliminary data.</text>
</comment>
<dbReference type="PROSITE" id="PS51272">
    <property type="entry name" value="SLH"/>
    <property type="match status" value="3"/>
</dbReference>
<dbReference type="PANTHER" id="PTHR43308:SF5">
    <property type="entry name" value="S-LAYER PROTEIN _ PEPTIDOGLYCAN ENDO-BETA-N-ACETYLGLUCOSAMINIDASE"/>
    <property type="match status" value="1"/>
</dbReference>
<evidence type="ECO:0000256" key="1">
    <source>
        <dbReference type="SAM" id="Coils"/>
    </source>
</evidence>
<feature type="signal peptide" evidence="3">
    <location>
        <begin position="1"/>
        <end position="33"/>
    </location>
</feature>
<feature type="coiled-coil region" evidence="1">
    <location>
        <begin position="933"/>
        <end position="960"/>
    </location>
</feature>
<proteinExistence type="predicted"/>
<feature type="domain" description="SLH" evidence="4">
    <location>
        <begin position="33"/>
        <end position="91"/>
    </location>
</feature>
<evidence type="ECO:0000259" key="4">
    <source>
        <dbReference type="PROSITE" id="PS51272"/>
    </source>
</evidence>
<dbReference type="EMBL" id="BMDD01000006">
    <property type="protein sequence ID" value="GGH85998.1"/>
    <property type="molecule type" value="Genomic_DNA"/>
</dbReference>
<dbReference type="Pfam" id="PF00395">
    <property type="entry name" value="SLH"/>
    <property type="match status" value="3"/>
</dbReference>
<dbReference type="InterPro" id="IPR001119">
    <property type="entry name" value="SLH_dom"/>
</dbReference>
<dbReference type="InterPro" id="IPR051465">
    <property type="entry name" value="Cell_Envelope_Struct_Comp"/>
</dbReference>
<feature type="compositionally biased region" description="Low complexity" evidence="2">
    <location>
        <begin position="431"/>
        <end position="446"/>
    </location>
</feature>
<keyword evidence="1" id="KW-0175">Coiled coil</keyword>
<evidence type="ECO:0000313" key="5">
    <source>
        <dbReference type="EMBL" id="GGH85998.1"/>
    </source>
</evidence>
<organism evidence="5 6">
    <name type="scientific">Saccharibacillus endophyticus</name>
    <dbReference type="NCBI Taxonomy" id="2060666"/>
    <lineage>
        <taxon>Bacteria</taxon>
        <taxon>Bacillati</taxon>
        <taxon>Bacillota</taxon>
        <taxon>Bacilli</taxon>
        <taxon>Bacillales</taxon>
        <taxon>Paenibacillaceae</taxon>
        <taxon>Saccharibacillus</taxon>
    </lineage>
</organism>
<evidence type="ECO:0000313" key="6">
    <source>
        <dbReference type="Proteomes" id="UP000605427"/>
    </source>
</evidence>